<comment type="caution">
    <text evidence="2">The sequence shown here is derived from an EMBL/GenBank/DDBJ whole genome shotgun (WGS) entry which is preliminary data.</text>
</comment>
<proteinExistence type="predicted"/>
<feature type="transmembrane region" description="Helical" evidence="1">
    <location>
        <begin position="86"/>
        <end position="108"/>
    </location>
</feature>
<name>A0A5M5BXM6_BACOV</name>
<keyword evidence="1" id="KW-1133">Transmembrane helix</keyword>
<gene>
    <name evidence="2" type="ORF">F3D71_27295</name>
</gene>
<dbReference type="Proteomes" id="UP000323717">
    <property type="component" value="Unassembled WGS sequence"/>
</dbReference>
<protein>
    <submittedName>
        <fullName evidence="2">Uncharacterized protein</fullName>
    </submittedName>
</protein>
<reference evidence="2 3" key="1">
    <citation type="journal article" date="2019" name="Nat. Med.">
        <title>A library of human gut bacterial isolates paired with longitudinal multiomics data enables mechanistic microbiome research.</title>
        <authorList>
            <person name="Poyet M."/>
            <person name="Groussin M."/>
            <person name="Gibbons S.M."/>
            <person name="Avila-Pacheco J."/>
            <person name="Jiang X."/>
            <person name="Kearney S.M."/>
            <person name="Perrotta A.R."/>
            <person name="Berdy B."/>
            <person name="Zhao S."/>
            <person name="Lieberman T.D."/>
            <person name="Swanson P.K."/>
            <person name="Smith M."/>
            <person name="Roesemann S."/>
            <person name="Alexander J.E."/>
            <person name="Rich S.A."/>
            <person name="Livny J."/>
            <person name="Vlamakis H."/>
            <person name="Clish C."/>
            <person name="Bullock K."/>
            <person name="Deik A."/>
            <person name="Scott J."/>
            <person name="Pierce K.A."/>
            <person name="Xavier R.J."/>
            <person name="Alm E.J."/>
        </authorList>
    </citation>
    <scope>NUCLEOTIDE SEQUENCE [LARGE SCALE GENOMIC DNA]</scope>
    <source>
        <strain evidence="2 3">BIOML-A163</strain>
    </source>
</reference>
<organism evidence="2 3">
    <name type="scientific">Bacteroides ovatus</name>
    <dbReference type="NCBI Taxonomy" id="28116"/>
    <lineage>
        <taxon>Bacteria</taxon>
        <taxon>Pseudomonadati</taxon>
        <taxon>Bacteroidota</taxon>
        <taxon>Bacteroidia</taxon>
        <taxon>Bacteroidales</taxon>
        <taxon>Bacteroidaceae</taxon>
        <taxon>Bacteroides</taxon>
    </lineage>
</organism>
<dbReference type="RefSeq" id="WP_149968951.1">
    <property type="nucleotide sequence ID" value="NZ_CP176640.1"/>
</dbReference>
<sequence>MQIPPDSAWLRAYLACDSNNQVIMQAFEEQKSSGANSSLKLNNGILDFHAVFVHDTLYIPGKDSLIYVPVDVPGPVTNELTWWQELWIKLGKLLASGIGIFAVVRLILKRFK</sequence>
<evidence type="ECO:0000256" key="1">
    <source>
        <dbReference type="SAM" id="Phobius"/>
    </source>
</evidence>
<dbReference type="AlphaFoldDB" id="A0A5M5BXM6"/>
<dbReference type="EMBL" id="VWLE01000677">
    <property type="protein sequence ID" value="KAA3936571.1"/>
    <property type="molecule type" value="Genomic_DNA"/>
</dbReference>
<keyword evidence="1" id="KW-0472">Membrane</keyword>
<evidence type="ECO:0000313" key="3">
    <source>
        <dbReference type="Proteomes" id="UP000323717"/>
    </source>
</evidence>
<evidence type="ECO:0000313" key="2">
    <source>
        <dbReference type="EMBL" id="KAA3936571.1"/>
    </source>
</evidence>
<accession>A0A5M5BXM6</accession>
<keyword evidence="1" id="KW-0812">Transmembrane</keyword>